<evidence type="ECO:0008006" key="4">
    <source>
        <dbReference type="Google" id="ProtNLM"/>
    </source>
</evidence>
<gene>
    <name evidence="2" type="ORF">J4050_01345</name>
</gene>
<feature type="chain" id="PRO_5045520621" description="Bulb-type lectin domain-containing protein" evidence="1">
    <location>
        <begin position="23"/>
        <end position="446"/>
    </location>
</feature>
<feature type="signal peptide" evidence="1">
    <location>
        <begin position="1"/>
        <end position="22"/>
    </location>
</feature>
<dbReference type="Proteomes" id="UP000676776">
    <property type="component" value="Unassembled WGS sequence"/>
</dbReference>
<dbReference type="RefSeq" id="WP_208152139.1">
    <property type="nucleotide sequence ID" value="NZ_JAGEVF010000001.1"/>
</dbReference>
<keyword evidence="3" id="KW-1185">Reference proteome</keyword>
<evidence type="ECO:0000313" key="2">
    <source>
        <dbReference type="EMBL" id="MBO3115370.1"/>
    </source>
</evidence>
<dbReference type="PANTHER" id="PTHR42754">
    <property type="entry name" value="ENDOGLUCANASE"/>
    <property type="match status" value="1"/>
</dbReference>
<reference evidence="2 3" key="1">
    <citation type="submission" date="2021-03" db="EMBL/GenBank/DDBJ databases">
        <title>Winogradskyella sp. nov., isolated from costal sediment.</title>
        <authorList>
            <person name="Gao C."/>
        </authorList>
    </citation>
    <scope>NUCLEOTIDE SEQUENCE [LARGE SCALE GENOMIC DNA]</scope>
    <source>
        <strain evidence="2 3">DF17</strain>
    </source>
</reference>
<dbReference type="EMBL" id="JAGEVF010000001">
    <property type="protein sequence ID" value="MBO3115370.1"/>
    <property type="molecule type" value="Genomic_DNA"/>
</dbReference>
<keyword evidence="1" id="KW-0732">Signal</keyword>
<evidence type="ECO:0000313" key="3">
    <source>
        <dbReference type="Proteomes" id="UP000676776"/>
    </source>
</evidence>
<comment type="caution">
    <text evidence="2">The sequence shown here is derived from an EMBL/GenBank/DDBJ whole genome shotgun (WGS) entry which is preliminary data.</text>
</comment>
<protein>
    <recommendedName>
        <fullName evidence="4">Bulb-type lectin domain-containing protein</fullName>
    </recommendedName>
</protein>
<name>A0ABS3SXZ5_9FLAO</name>
<sequence>MNRRIVLCHLCAALLLITQACSNDDESGNGEDDATVESISTLGGSNNDSGRAIVATQDGGYAILGYTQSNDGDITDKQDSSFDYWLIKFNVDDTMEWQRTYGGSQDDRGRDIIQTSDGGYAILGLSFSSDGDVNSNEGLQDYWLAKLSPSGDIQWQKTFGYSGADSGISVIETNDNGFLLSGILDVTASGGEGNTSRLLNRHAGGDYWVLKLNGLGDIEWSQYFGGNFTDTPEGVVQTEDNGFIIAGGSDSNDTDISSNKGSYDFWVIRLSATGVLIWEKSFGGDQIDEARAIAASADGNYIVVGDTRSNNLDVSNNKGGADLWLIKISPEGNLIWENTLGGSNFDVGRSLKIRENGNLLLAGSSRSSDIDVSKNQGQNDAWILETNSDGTLLWEKSFGGSNIDFAYAITELSNGTIISTGDTSSIDGDIEENKGFSDMLIVKINY</sequence>
<accession>A0ABS3SXZ5</accession>
<evidence type="ECO:0000256" key="1">
    <source>
        <dbReference type="SAM" id="SignalP"/>
    </source>
</evidence>
<proteinExistence type="predicted"/>
<dbReference type="SUPFAM" id="SSF50998">
    <property type="entry name" value="Quinoprotein alcohol dehydrogenase-like"/>
    <property type="match status" value="1"/>
</dbReference>
<dbReference type="PANTHER" id="PTHR42754:SF1">
    <property type="entry name" value="LIPOPROTEIN"/>
    <property type="match status" value="1"/>
</dbReference>
<dbReference type="PROSITE" id="PS51257">
    <property type="entry name" value="PROKAR_LIPOPROTEIN"/>
    <property type="match status" value="1"/>
</dbReference>
<organism evidence="2 3">
    <name type="scientific">Winogradskyella pelagia</name>
    <dbReference type="NCBI Taxonomy" id="2819984"/>
    <lineage>
        <taxon>Bacteria</taxon>
        <taxon>Pseudomonadati</taxon>
        <taxon>Bacteroidota</taxon>
        <taxon>Flavobacteriia</taxon>
        <taxon>Flavobacteriales</taxon>
        <taxon>Flavobacteriaceae</taxon>
        <taxon>Winogradskyella</taxon>
    </lineage>
</organism>
<dbReference type="InterPro" id="IPR011047">
    <property type="entry name" value="Quinoprotein_ADH-like_sf"/>
</dbReference>